<name>A0A5M9JL52_MONFR</name>
<proteinExistence type="predicted"/>
<feature type="transmembrane region" description="Helical" evidence="1">
    <location>
        <begin position="80"/>
        <end position="99"/>
    </location>
</feature>
<feature type="transmembrane region" description="Helical" evidence="1">
    <location>
        <begin position="42"/>
        <end position="60"/>
    </location>
</feature>
<keyword evidence="1" id="KW-0472">Membrane</keyword>
<keyword evidence="1" id="KW-0812">Transmembrane</keyword>
<dbReference type="EMBL" id="VICG01000007">
    <property type="protein sequence ID" value="KAA8570228.1"/>
    <property type="molecule type" value="Genomic_DNA"/>
</dbReference>
<accession>A0A5M9JL52</accession>
<reference evidence="2 3" key="1">
    <citation type="submission" date="2019-06" db="EMBL/GenBank/DDBJ databases">
        <title>Genome Sequence of the Brown Rot Fungal Pathogen Monilinia fructicola.</title>
        <authorList>
            <person name="De Miccolis Angelini R.M."/>
            <person name="Landi L."/>
            <person name="Abate D."/>
            <person name="Pollastro S."/>
            <person name="Romanazzi G."/>
            <person name="Faretra F."/>
        </authorList>
    </citation>
    <scope>NUCLEOTIDE SEQUENCE [LARGE SCALE GENOMIC DNA]</scope>
    <source>
        <strain evidence="2 3">Mfrc123</strain>
    </source>
</reference>
<comment type="caution">
    <text evidence="2">The sequence shown here is derived from an EMBL/GenBank/DDBJ whole genome shotgun (WGS) entry which is preliminary data.</text>
</comment>
<keyword evidence="3" id="KW-1185">Reference proteome</keyword>
<dbReference type="VEuPathDB" id="FungiDB:MFRU_005g03340"/>
<dbReference type="AlphaFoldDB" id="A0A5M9JL52"/>
<gene>
    <name evidence="2" type="ORF">EYC84_002543</name>
</gene>
<keyword evidence="1" id="KW-1133">Transmembrane helix</keyword>
<organism evidence="2 3">
    <name type="scientific">Monilinia fructicola</name>
    <name type="common">Brown rot fungus</name>
    <name type="synonym">Ciboria fructicola</name>
    <dbReference type="NCBI Taxonomy" id="38448"/>
    <lineage>
        <taxon>Eukaryota</taxon>
        <taxon>Fungi</taxon>
        <taxon>Dikarya</taxon>
        <taxon>Ascomycota</taxon>
        <taxon>Pezizomycotina</taxon>
        <taxon>Leotiomycetes</taxon>
        <taxon>Helotiales</taxon>
        <taxon>Sclerotiniaceae</taxon>
        <taxon>Monilinia</taxon>
    </lineage>
</organism>
<sequence>MSPQSMPNFEFVLCEPKTSQVLFNVSFPPRNPSPLLTITAEGISNLLFSAYVLSSIYTLYKFQQAIIRHHKTLRRENPTINTLALCGINYIAIFLHCLWDNVLRYIFNARLGLPYGVSFFYPVPQSPLEMIPSALFPHPTSEDLDFRTKYFLLLGAELGGFMMFRFFLPWYEARPQRPRNVRRTWTGARIQTQAGAGEFAETVRLDKGVSDLLEGCRGVVHLDGCSRGRLGDAAGFCEKGVEGLGSSNAVAEIKTTASLERGKHDRGGVYGESDLASDFEDVIQYPLVGGKESWKEAEIKAVREENGEGGEEECNILDESLVMVNHGKVDLVG</sequence>
<evidence type="ECO:0000313" key="2">
    <source>
        <dbReference type="EMBL" id="KAA8570228.1"/>
    </source>
</evidence>
<protein>
    <submittedName>
        <fullName evidence="2">Uncharacterized protein</fullName>
    </submittedName>
</protein>
<evidence type="ECO:0000313" key="3">
    <source>
        <dbReference type="Proteomes" id="UP000322873"/>
    </source>
</evidence>
<dbReference type="Proteomes" id="UP000322873">
    <property type="component" value="Unassembled WGS sequence"/>
</dbReference>
<evidence type="ECO:0000256" key="1">
    <source>
        <dbReference type="SAM" id="Phobius"/>
    </source>
</evidence>